<dbReference type="EMBL" id="CP002919">
    <property type="protein sequence ID" value="AFS53104.1"/>
    <property type="molecule type" value="Genomic_DNA"/>
</dbReference>
<name>J9Z9D0_LEPFM</name>
<accession>J9Z9D0</accession>
<dbReference type="AlphaFoldDB" id="J9Z9D0"/>
<proteinExistence type="predicted"/>
<sequence>MDLGLDSRPSRLSSSSTAFPMARRHVTGCPFPAFVLAMTGYPTGAYREGHLRIYKKGSGTAR</sequence>
<dbReference type="Proteomes" id="UP000006177">
    <property type="component" value="Chromosome"/>
</dbReference>
<dbReference type="HOGENOM" id="CLU_2898753_0_0_0"/>
<dbReference type="KEGG" id="lfi:LFML04_0872"/>
<reference evidence="1 2" key="1">
    <citation type="journal article" date="2011" name="J. Microbiol.">
        <title>Complete genome of Leptospirillum ferriphilum ML-04 provides insight into its physiology and environmental adaptation.</title>
        <authorList>
            <person name="Mi S."/>
            <person name="Song J."/>
            <person name="Lin J."/>
            <person name="Che Y."/>
            <person name="Zheng H."/>
            <person name="Lin J."/>
        </authorList>
    </citation>
    <scope>NUCLEOTIDE SEQUENCE [LARGE SCALE GENOMIC DNA]</scope>
    <source>
        <strain evidence="1 2">ML-04</strain>
    </source>
</reference>
<evidence type="ECO:0000313" key="2">
    <source>
        <dbReference type="Proteomes" id="UP000006177"/>
    </source>
</evidence>
<dbReference type="STRING" id="1048260.LFML04_0872"/>
<protein>
    <submittedName>
        <fullName evidence="1">Uncharacterized protein</fullName>
    </submittedName>
</protein>
<evidence type="ECO:0000313" key="1">
    <source>
        <dbReference type="EMBL" id="AFS53104.1"/>
    </source>
</evidence>
<gene>
    <name evidence="1" type="ordered locus">LFML04_0872</name>
</gene>
<organism evidence="1 2">
    <name type="scientific">Leptospirillum ferriphilum (strain ML-04)</name>
    <dbReference type="NCBI Taxonomy" id="1048260"/>
    <lineage>
        <taxon>Bacteria</taxon>
        <taxon>Pseudomonadati</taxon>
        <taxon>Nitrospirota</taxon>
        <taxon>Nitrospiria</taxon>
        <taxon>Nitrospirales</taxon>
        <taxon>Nitrospiraceae</taxon>
        <taxon>Leptospirillum</taxon>
    </lineage>
</organism>